<feature type="binding site" evidence="4">
    <location>
        <position position="156"/>
    </location>
    <ligand>
        <name>Mg(2+)</name>
        <dbReference type="ChEBI" id="CHEBI:18420"/>
    </ligand>
</feature>
<dbReference type="PANTHER" id="PTHR10509">
    <property type="entry name" value="O-METHYLTRANSFERASE-RELATED"/>
    <property type="match status" value="1"/>
</dbReference>
<dbReference type="GO" id="GO:0008168">
    <property type="term" value="F:methyltransferase activity"/>
    <property type="evidence" value="ECO:0007669"/>
    <property type="project" value="UniProtKB-KW"/>
</dbReference>
<feature type="binding site" evidence="4">
    <location>
        <position position="157"/>
    </location>
    <ligand>
        <name>Mg(2+)</name>
        <dbReference type="ChEBI" id="CHEBI:18420"/>
    </ligand>
</feature>
<dbReference type="SUPFAM" id="SSF53335">
    <property type="entry name" value="S-adenosyl-L-methionine-dependent methyltransferases"/>
    <property type="match status" value="1"/>
</dbReference>
<feature type="binding site" evidence="4">
    <location>
        <position position="130"/>
    </location>
    <ligand>
        <name>Mg(2+)</name>
        <dbReference type="ChEBI" id="CHEBI:18420"/>
    </ligand>
</feature>
<evidence type="ECO:0000313" key="6">
    <source>
        <dbReference type="Proteomes" id="UP001312865"/>
    </source>
</evidence>
<keyword evidence="1 4" id="KW-0489">Methyltransferase</keyword>
<dbReference type="InterPro" id="IPR043675">
    <property type="entry name" value="TrmR_methyltr"/>
</dbReference>
<keyword evidence="2 4" id="KW-0808">Transferase</keyword>
<dbReference type="PANTHER" id="PTHR10509:SF14">
    <property type="entry name" value="CAFFEOYL-COA O-METHYLTRANSFERASE 3-RELATED"/>
    <property type="match status" value="1"/>
</dbReference>
<feature type="binding site" evidence="4">
    <location>
        <position position="65"/>
    </location>
    <ligand>
        <name>S-adenosyl-L-methionine</name>
        <dbReference type="ChEBI" id="CHEBI:59789"/>
    </ligand>
</feature>
<keyword evidence="4" id="KW-0819">tRNA processing</keyword>
<accession>A0ABU8H8U4</accession>
<comment type="subunit">
    <text evidence="4">Homodimer.</text>
</comment>
<evidence type="ECO:0000313" key="5">
    <source>
        <dbReference type="EMBL" id="MEI5905740.1"/>
    </source>
</evidence>
<comment type="caution">
    <text evidence="5">The sequence shown here is derived from an EMBL/GenBank/DDBJ whole genome shotgun (WGS) entry which is preliminary data.</text>
</comment>
<dbReference type="EC" id="2.1.1.-" evidence="4"/>
<gene>
    <name evidence="4" type="primary">trmR</name>
    <name evidence="5" type="ORF">WAK64_01505</name>
</gene>
<comment type="similarity">
    <text evidence="4">Belongs to the class I-like SAM-binding methyltransferase superfamily. Cation-dependent O-methyltransferase family.</text>
</comment>
<comment type="function">
    <text evidence="4">Catalyzes the methylation of 5-hydroxyuridine (ho5U) to form 5-methoxyuridine (mo5U) at position 34 in tRNAs.</text>
</comment>
<feature type="binding site" evidence="4">
    <location>
        <position position="130"/>
    </location>
    <ligand>
        <name>S-adenosyl-L-methionine</name>
        <dbReference type="ChEBI" id="CHEBI:59789"/>
    </ligand>
</feature>
<proteinExistence type="inferred from homology"/>
<keyword evidence="6" id="KW-1185">Reference proteome</keyword>
<evidence type="ECO:0000256" key="1">
    <source>
        <dbReference type="ARBA" id="ARBA00022603"/>
    </source>
</evidence>
<dbReference type="Pfam" id="PF01596">
    <property type="entry name" value="Methyltransf_3"/>
    <property type="match status" value="1"/>
</dbReference>
<sequence length="219" mass="25325">MNDSVHPYIESLVNKRTDLLLEMEEYASEHLVPIMELVGIENFLQLLRIQQPLSILEIGTAIGYSALRMAETLPNCRIVSIERDSVRYEEAKAFVNRSPYKDRITLIYGDALEVKEQVYKFKQFDAVFIDAAKAQYQKFFDLYSPLLSEEGIIYTDNVLFKGFVANIDQVRSRNIRMLVKKIQRYNEWLMKHPDYDTSIVPVGDGMAISIKRGGKNEET</sequence>
<dbReference type="CDD" id="cd02440">
    <property type="entry name" value="AdoMet_MTases"/>
    <property type="match status" value="1"/>
</dbReference>
<dbReference type="PROSITE" id="PS51682">
    <property type="entry name" value="SAM_OMT_I"/>
    <property type="match status" value="1"/>
</dbReference>
<dbReference type="InterPro" id="IPR002935">
    <property type="entry name" value="SAM_O-MeTrfase"/>
</dbReference>
<organism evidence="5 6">
    <name type="scientific">Bacillus spongiae</name>
    <dbReference type="NCBI Taxonomy" id="2683610"/>
    <lineage>
        <taxon>Bacteria</taxon>
        <taxon>Bacillati</taxon>
        <taxon>Bacillota</taxon>
        <taxon>Bacilli</taxon>
        <taxon>Bacillales</taxon>
        <taxon>Bacillaceae</taxon>
        <taxon>Bacillus</taxon>
    </lineage>
</organism>
<keyword evidence="3 4" id="KW-0949">S-adenosyl-L-methionine</keyword>
<dbReference type="GO" id="GO:0032259">
    <property type="term" value="P:methylation"/>
    <property type="evidence" value="ECO:0007669"/>
    <property type="project" value="UniProtKB-KW"/>
</dbReference>
<dbReference type="InterPro" id="IPR029063">
    <property type="entry name" value="SAM-dependent_MTases_sf"/>
</dbReference>
<feature type="binding site" evidence="4">
    <location>
        <position position="35"/>
    </location>
    <ligand>
        <name>S-adenosyl-L-methionine</name>
        <dbReference type="ChEBI" id="CHEBI:59789"/>
    </ligand>
</feature>
<keyword evidence="4" id="KW-0460">Magnesium</keyword>
<dbReference type="HAMAP" id="MF_02217">
    <property type="entry name" value="TrmR_methyltr"/>
    <property type="match status" value="1"/>
</dbReference>
<dbReference type="Proteomes" id="UP001312865">
    <property type="component" value="Unassembled WGS sequence"/>
</dbReference>
<comment type="catalytic activity">
    <reaction evidence="4">
        <text>5-hydroxyuridine(34) in tRNA + S-adenosyl-L-methionine = 5-methoxyuridine(34) in tRNA + S-adenosyl-L-homocysteine + H(+)</text>
        <dbReference type="Rhea" id="RHEA:60524"/>
        <dbReference type="Rhea" id="RHEA-COMP:13381"/>
        <dbReference type="Rhea" id="RHEA-COMP:15591"/>
        <dbReference type="ChEBI" id="CHEBI:15378"/>
        <dbReference type="ChEBI" id="CHEBI:57856"/>
        <dbReference type="ChEBI" id="CHEBI:59789"/>
        <dbReference type="ChEBI" id="CHEBI:136877"/>
        <dbReference type="ChEBI" id="CHEBI:143860"/>
    </reaction>
</comment>
<keyword evidence="4" id="KW-0479">Metal-binding</keyword>
<dbReference type="Gene3D" id="3.40.50.150">
    <property type="entry name" value="Vaccinia Virus protein VP39"/>
    <property type="match status" value="1"/>
</dbReference>
<evidence type="ECO:0000256" key="4">
    <source>
        <dbReference type="HAMAP-Rule" id="MF_02217"/>
    </source>
</evidence>
<dbReference type="EMBL" id="JBBAXC010000001">
    <property type="protein sequence ID" value="MEI5905740.1"/>
    <property type="molecule type" value="Genomic_DNA"/>
</dbReference>
<dbReference type="RefSeq" id="WP_336585150.1">
    <property type="nucleotide sequence ID" value="NZ_JBBAXC010000001.1"/>
</dbReference>
<feature type="binding site" evidence="4">
    <location>
        <position position="82"/>
    </location>
    <ligand>
        <name>S-adenosyl-L-methionine</name>
        <dbReference type="ChEBI" id="CHEBI:59789"/>
    </ligand>
</feature>
<evidence type="ECO:0000256" key="2">
    <source>
        <dbReference type="ARBA" id="ARBA00022679"/>
    </source>
</evidence>
<feature type="binding site" evidence="4">
    <location>
        <begin position="110"/>
        <end position="111"/>
    </location>
    <ligand>
        <name>S-adenosyl-L-methionine</name>
        <dbReference type="ChEBI" id="CHEBI:59789"/>
    </ligand>
</feature>
<reference evidence="5 6" key="1">
    <citation type="journal article" date="2018" name="J. Microbiol.">
        <title>Bacillus spongiae sp. nov., isolated from sponge of Jeju Island.</title>
        <authorList>
            <person name="Lee G.E."/>
            <person name="Im W.T."/>
            <person name="Park J.S."/>
        </authorList>
    </citation>
    <scope>NUCLEOTIDE SEQUENCE [LARGE SCALE GENOMIC DNA]</scope>
    <source>
        <strain evidence="5 6">135PIL107-10</strain>
    </source>
</reference>
<dbReference type="InterPro" id="IPR050362">
    <property type="entry name" value="Cation-dep_OMT"/>
</dbReference>
<protein>
    <recommendedName>
        <fullName evidence="4">tRNA 5-hydroxyuridine methyltransferase</fullName>
        <ecNumber evidence="4">2.1.1.-</ecNumber>
    </recommendedName>
    <alternativeName>
        <fullName evidence="4">ho5U methyltransferase</fullName>
    </alternativeName>
</protein>
<evidence type="ECO:0000256" key="3">
    <source>
        <dbReference type="ARBA" id="ARBA00022691"/>
    </source>
</evidence>
<name>A0ABU8H8U4_9BACI</name>